<dbReference type="GO" id="GO:0015344">
    <property type="term" value="F:siderophore uptake transmembrane transporter activity"/>
    <property type="evidence" value="ECO:0007669"/>
    <property type="project" value="TreeGrafter"/>
</dbReference>
<comment type="caution">
    <text evidence="5">The sequence shown here is derived from an EMBL/GenBank/DDBJ whole genome shotgun (WGS) entry which is preliminary data.</text>
</comment>
<evidence type="ECO:0000256" key="1">
    <source>
        <dbReference type="ARBA" id="ARBA00022729"/>
    </source>
</evidence>
<dbReference type="Proteomes" id="UP000886005">
    <property type="component" value="Unassembled WGS sequence"/>
</dbReference>
<evidence type="ECO:0000259" key="4">
    <source>
        <dbReference type="Pfam" id="PF07715"/>
    </source>
</evidence>
<dbReference type="Pfam" id="PF07715">
    <property type="entry name" value="Plug"/>
    <property type="match status" value="1"/>
</dbReference>
<dbReference type="InterPro" id="IPR039426">
    <property type="entry name" value="TonB-dep_rcpt-like"/>
</dbReference>
<gene>
    <name evidence="5" type="ORF">ENJ10_03455</name>
</gene>
<comment type="similarity">
    <text evidence="2">Belongs to the TonB-dependent receptor family.</text>
</comment>
<dbReference type="Gene3D" id="2.60.40.1120">
    <property type="entry name" value="Carboxypeptidase-like, regulatory domain"/>
    <property type="match status" value="1"/>
</dbReference>
<keyword evidence="1 3" id="KW-0732">Signal</keyword>
<dbReference type="Pfam" id="PF13715">
    <property type="entry name" value="CarbopepD_reg_2"/>
    <property type="match status" value="1"/>
</dbReference>
<keyword evidence="2" id="KW-0472">Membrane</keyword>
<dbReference type="AlphaFoldDB" id="A0A7V1PUK4"/>
<proteinExistence type="inferred from homology"/>
<keyword evidence="2" id="KW-1134">Transmembrane beta strand</keyword>
<feature type="signal peptide" evidence="3">
    <location>
        <begin position="1"/>
        <end position="19"/>
    </location>
</feature>
<feature type="non-terminal residue" evidence="5">
    <location>
        <position position="367"/>
    </location>
</feature>
<reference evidence="5" key="1">
    <citation type="journal article" date="2020" name="mSystems">
        <title>Genome- and Community-Level Interaction Insights into Carbon Utilization and Element Cycling Functions of Hydrothermarchaeota in Hydrothermal Sediment.</title>
        <authorList>
            <person name="Zhou Z."/>
            <person name="Liu Y."/>
            <person name="Xu W."/>
            <person name="Pan J."/>
            <person name="Luo Z.H."/>
            <person name="Li M."/>
        </authorList>
    </citation>
    <scope>NUCLEOTIDE SEQUENCE [LARGE SCALE GENOMIC DNA]</scope>
    <source>
        <strain evidence="5">HyVt-456</strain>
    </source>
</reference>
<dbReference type="SUPFAM" id="SSF49464">
    <property type="entry name" value="Carboxypeptidase regulatory domain-like"/>
    <property type="match status" value="1"/>
</dbReference>
<dbReference type="SUPFAM" id="SSF56935">
    <property type="entry name" value="Porins"/>
    <property type="match status" value="1"/>
</dbReference>
<keyword evidence="2" id="KW-0812">Transmembrane</keyword>
<keyword evidence="2" id="KW-0813">Transport</keyword>
<organism evidence="5">
    <name type="scientific">Caldithrix abyssi</name>
    <dbReference type="NCBI Taxonomy" id="187145"/>
    <lineage>
        <taxon>Bacteria</taxon>
        <taxon>Pseudomonadati</taxon>
        <taxon>Calditrichota</taxon>
        <taxon>Calditrichia</taxon>
        <taxon>Calditrichales</taxon>
        <taxon>Calditrichaceae</taxon>
        <taxon>Caldithrix</taxon>
    </lineage>
</organism>
<dbReference type="GO" id="GO:0009279">
    <property type="term" value="C:cell outer membrane"/>
    <property type="evidence" value="ECO:0007669"/>
    <property type="project" value="UniProtKB-SubCell"/>
</dbReference>
<dbReference type="PANTHER" id="PTHR30069">
    <property type="entry name" value="TONB-DEPENDENT OUTER MEMBRANE RECEPTOR"/>
    <property type="match status" value="1"/>
</dbReference>
<dbReference type="InterPro" id="IPR012910">
    <property type="entry name" value="Plug_dom"/>
</dbReference>
<sequence length="367" mass="40563">MRLRFFTLLMMFGFQAAMAGTTGKIAGHVQDKSSGEPLVGVNIYLENTVLGATTDVNGDYVILNIPPGKYTVIAQYIGYHEVRMEGVQISIDRTTTLDFDLSEETMELESAIVVQAQRDLIQKDLTSSKAVVSSEQIESLPVVEMSDVLQLQPGVSRGANGEFHIRGGRSSEIAYQVNGVSISDAYDGSQAVDIDNNSIQEIEVISGTFPAEYGNAMSGVVNAVTKEGSQTFEGNMQVFTGDYLSNFTDYFFNIDNFNPVQDYSLRGSLSGPIARNLTFFLTTRYNYTDGYLYGTRKFSVTGDTLVARRPDGTFENGAIVPMNWSKNWTGQGKLTFTPTGTLKLTSEFLFSRRNFQDYDHNLKYAPD</sequence>
<evidence type="ECO:0000256" key="3">
    <source>
        <dbReference type="SAM" id="SignalP"/>
    </source>
</evidence>
<dbReference type="InterPro" id="IPR008969">
    <property type="entry name" value="CarboxyPept-like_regulatory"/>
</dbReference>
<dbReference type="PANTHER" id="PTHR30069:SF29">
    <property type="entry name" value="HEMOGLOBIN AND HEMOGLOBIN-HAPTOGLOBIN-BINDING PROTEIN 1-RELATED"/>
    <property type="match status" value="1"/>
</dbReference>
<accession>A0A7V1PUK4</accession>
<dbReference type="EMBL" id="DRLD01000094">
    <property type="protein sequence ID" value="HED09722.1"/>
    <property type="molecule type" value="Genomic_DNA"/>
</dbReference>
<name>A0A7V1PUK4_CALAY</name>
<dbReference type="Gene3D" id="2.170.130.10">
    <property type="entry name" value="TonB-dependent receptor, plug domain"/>
    <property type="match status" value="1"/>
</dbReference>
<evidence type="ECO:0000313" key="5">
    <source>
        <dbReference type="EMBL" id="HED09722.1"/>
    </source>
</evidence>
<feature type="domain" description="TonB-dependent receptor plug" evidence="4">
    <location>
        <begin position="122"/>
        <end position="220"/>
    </location>
</feature>
<keyword evidence="2" id="KW-0998">Cell outer membrane</keyword>
<dbReference type="GO" id="GO:0044718">
    <property type="term" value="P:siderophore transmembrane transport"/>
    <property type="evidence" value="ECO:0007669"/>
    <property type="project" value="TreeGrafter"/>
</dbReference>
<dbReference type="PROSITE" id="PS52016">
    <property type="entry name" value="TONB_DEPENDENT_REC_3"/>
    <property type="match status" value="1"/>
</dbReference>
<evidence type="ECO:0000256" key="2">
    <source>
        <dbReference type="PROSITE-ProRule" id="PRU01360"/>
    </source>
</evidence>
<keyword evidence="5" id="KW-0675">Receptor</keyword>
<comment type="subcellular location">
    <subcellularLocation>
        <location evidence="2">Cell outer membrane</location>
        <topology evidence="2">Multi-pass membrane protein</topology>
    </subcellularLocation>
</comment>
<protein>
    <submittedName>
        <fullName evidence="5">TonB-dependent receptor</fullName>
    </submittedName>
</protein>
<dbReference type="InterPro" id="IPR037066">
    <property type="entry name" value="Plug_dom_sf"/>
</dbReference>
<feature type="chain" id="PRO_5030902773" evidence="3">
    <location>
        <begin position="20"/>
        <end position="367"/>
    </location>
</feature>